<keyword evidence="3" id="KW-1185">Reference proteome</keyword>
<evidence type="ECO:0000256" key="1">
    <source>
        <dbReference type="SAM" id="MobiDB-lite"/>
    </source>
</evidence>
<evidence type="ECO:0000313" key="3">
    <source>
        <dbReference type="Proteomes" id="UP000283509"/>
    </source>
</evidence>
<accession>A0A423TSN9</accession>
<dbReference type="SUPFAM" id="SSF50978">
    <property type="entry name" value="WD40 repeat-like"/>
    <property type="match status" value="1"/>
</dbReference>
<sequence length="518" mass="55280">MVSAGGEVRARMGGGGRGGPCHDGPLTDLYLHGSHLYTTGGDGWLRVWEAETLEEAAVTAAGNASHEGWCETGVRTVSLQLVREVLVHVGPGAPVTLIPPSRLTWCVNTDSGVVYGVWARRWAAEVLHQGPSGRVTGVAMATTHTLLAATTQHRYLQVTPLPLSFPPAGVGESAAVPTALAAAPVDGDPTCVSWATCQISGEDDLLVLGLSDGAINVFLLHSSPKDPREKLSLVQVERPHESPVALIATRLKKTAAIEKENGKDENAGEAPLLVTAGEDSRLFIFRLVRVGKVTKLEPVGYYQLLDIPERIKIKSDVIHVETSTGVVFERQLLEEVTESYCAPDAVVLAVPTPDGETIVGVTTRGDVVHLHLSQTKSYSVRLARRQPCPAPSMSRSPTLVLPPGDPCDVQEDVRGASGRRAVVGVSEDGSWAAAWVSGGDLFLYRARGASFPLPQELPAHLRLVGVRGAGGGVAGLSLEQRAQKEAGEKRKAAMEERAALIQQKLSKLKWDFRKLSLR</sequence>
<reference evidence="2 3" key="1">
    <citation type="submission" date="2018-04" db="EMBL/GenBank/DDBJ databases">
        <authorList>
            <person name="Zhang X."/>
            <person name="Yuan J."/>
            <person name="Li F."/>
            <person name="Xiang J."/>
        </authorList>
    </citation>
    <scope>NUCLEOTIDE SEQUENCE [LARGE SCALE GENOMIC DNA]</scope>
    <source>
        <tissue evidence="2">Muscle</tissue>
    </source>
</reference>
<organism evidence="2 3">
    <name type="scientific">Penaeus vannamei</name>
    <name type="common">Whiteleg shrimp</name>
    <name type="synonym">Litopenaeus vannamei</name>
    <dbReference type="NCBI Taxonomy" id="6689"/>
    <lineage>
        <taxon>Eukaryota</taxon>
        <taxon>Metazoa</taxon>
        <taxon>Ecdysozoa</taxon>
        <taxon>Arthropoda</taxon>
        <taxon>Crustacea</taxon>
        <taxon>Multicrustacea</taxon>
        <taxon>Malacostraca</taxon>
        <taxon>Eumalacostraca</taxon>
        <taxon>Eucarida</taxon>
        <taxon>Decapoda</taxon>
        <taxon>Dendrobranchiata</taxon>
        <taxon>Penaeoidea</taxon>
        <taxon>Penaeidae</taxon>
        <taxon>Penaeus</taxon>
    </lineage>
</organism>
<gene>
    <name evidence="2" type="ORF">C7M84_001784</name>
</gene>
<dbReference type="Gene3D" id="2.130.10.10">
    <property type="entry name" value="YVTN repeat-like/Quinoprotein amine dehydrogenase"/>
    <property type="match status" value="1"/>
</dbReference>
<dbReference type="InterPro" id="IPR015943">
    <property type="entry name" value="WD40/YVTN_repeat-like_dom_sf"/>
</dbReference>
<dbReference type="Proteomes" id="UP000283509">
    <property type="component" value="Unassembled WGS sequence"/>
</dbReference>
<dbReference type="STRING" id="6689.A0A423TSN9"/>
<feature type="region of interest" description="Disordered" evidence="1">
    <location>
        <begin position="386"/>
        <end position="405"/>
    </location>
</feature>
<dbReference type="EMBL" id="QCYY01001234">
    <property type="protein sequence ID" value="ROT79486.1"/>
    <property type="molecule type" value="Genomic_DNA"/>
</dbReference>
<comment type="caution">
    <text evidence="2">The sequence shown here is derived from an EMBL/GenBank/DDBJ whole genome shotgun (WGS) entry which is preliminary data.</text>
</comment>
<proteinExistence type="predicted"/>
<dbReference type="OrthoDB" id="6375797at2759"/>
<dbReference type="InterPro" id="IPR036322">
    <property type="entry name" value="WD40_repeat_dom_sf"/>
</dbReference>
<protein>
    <submittedName>
        <fullName evidence="2">Putative WD repeat-containing protein 52</fullName>
    </submittedName>
</protein>
<dbReference type="AlphaFoldDB" id="A0A423TSN9"/>
<evidence type="ECO:0000313" key="2">
    <source>
        <dbReference type="EMBL" id="ROT79486.1"/>
    </source>
</evidence>
<reference evidence="2 3" key="2">
    <citation type="submission" date="2019-01" db="EMBL/GenBank/DDBJ databases">
        <title>The decoding of complex shrimp genome reveals the adaptation for benthos swimmer, frequently molting mechanism and breeding impact on genome.</title>
        <authorList>
            <person name="Sun Y."/>
            <person name="Gao Y."/>
            <person name="Yu Y."/>
        </authorList>
    </citation>
    <scope>NUCLEOTIDE SEQUENCE [LARGE SCALE GENOMIC DNA]</scope>
    <source>
        <tissue evidence="2">Muscle</tissue>
    </source>
</reference>
<name>A0A423TSN9_PENVA</name>